<keyword evidence="1" id="KW-0812">Transmembrane</keyword>
<reference evidence="4 5" key="1">
    <citation type="submission" date="2019-08" db="EMBL/GenBank/DDBJ databases">
        <title>In-depth cultivation of the pig gut microbiome towards novel bacterial diversity and tailored functional studies.</title>
        <authorList>
            <person name="Wylensek D."/>
            <person name="Hitch T.C.A."/>
            <person name="Clavel T."/>
        </authorList>
    </citation>
    <scope>NUCLEOTIDE SEQUENCE [LARGE SCALE GENOMIC DNA]</scope>
    <source>
        <strain evidence="4 5">Bifido-178-WT-2B</strain>
    </source>
</reference>
<feature type="domain" description="GGDEF" evidence="3">
    <location>
        <begin position="339"/>
        <end position="391"/>
    </location>
</feature>
<evidence type="ECO:0000313" key="4">
    <source>
        <dbReference type="EMBL" id="MST87571.1"/>
    </source>
</evidence>
<dbReference type="CDD" id="cd01949">
    <property type="entry name" value="GGDEF"/>
    <property type="match status" value="1"/>
</dbReference>
<comment type="caution">
    <text evidence="4">The sequence shown here is derived from an EMBL/GenBank/DDBJ whole genome shotgun (WGS) entry which is preliminary data.</text>
</comment>
<keyword evidence="5" id="KW-1185">Reference proteome</keyword>
<dbReference type="InterPro" id="IPR000160">
    <property type="entry name" value="GGDEF_dom"/>
</dbReference>
<dbReference type="PANTHER" id="PTHR45138:SF9">
    <property type="entry name" value="DIGUANYLATE CYCLASE DGCM-RELATED"/>
    <property type="match status" value="1"/>
</dbReference>
<dbReference type="PANTHER" id="PTHR45138">
    <property type="entry name" value="REGULATORY COMPONENTS OF SENSORY TRANSDUCTION SYSTEM"/>
    <property type="match status" value="1"/>
</dbReference>
<evidence type="ECO:0000256" key="1">
    <source>
        <dbReference type="SAM" id="Phobius"/>
    </source>
</evidence>
<protein>
    <submittedName>
        <fullName evidence="4">Sensor domain-containing diguanylate cyclase</fullName>
    </submittedName>
</protein>
<dbReference type="PROSITE" id="PS50887">
    <property type="entry name" value="GGDEF"/>
    <property type="match status" value="1"/>
</dbReference>
<dbReference type="InterPro" id="IPR043128">
    <property type="entry name" value="Rev_trsase/Diguanyl_cyclase"/>
</dbReference>
<dbReference type="SUPFAM" id="SSF55073">
    <property type="entry name" value="Nucleotide cyclase"/>
    <property type="match status" value="1"/>
</dbReference>
<keyword evidence="1" id="KW-1133">Transmembrane helix</keyword>
<dbReference type="GO" id="GO:0052621">
    <property type="term" value="F:diguanylate cyclase activity"/>
    <property type="evidence" value="ECO:0007669"/>
    <property type="project" value="TreeGrafter"/>
</dbReference>
<proteinExistence type="predicted"/>
<evidence type="ECO:0000259" key="3">
    <source>
        <dbReference type="PROSITE" id="PS50887"/>
    </source>
</evidence>
<accession>A0A6A8MFJ1</accession>
<sequence length="391" mass="44255">MIRKLSDKNKGGIIIREQSKSHWEKKYGVLLLTIVLAIMALGTYGLTKSEYERGKADELTKAKIAAKTTALTASQELNRARTITAELRLITAQSNGKINNFKAIAKQLVARQKYAVSLQLLPQKGDVERFFYPENSHRAAKTMRAKSGQLARCYAAKRNEMVIQGPVDLSDGSRGFIFYQPIFLKQQRRKILWGYAACEVKISEILKITTASLKIAHVDYKLTKNLAPGSQERAVVLASKKQPENPQSYSFEISQGGSHWRFDLAPTGGWTYKRKTRRFLAYALLVDLLLLILTMVAIRRLGILFDLRRAARYDALTQIYNRLGFEEAMEKEQRRRPKQPFALAILDVDDFKFFNDYYGHQTGDAVLKQLAWSLKEAAGESGLVCHSGVEI</sequence>
<dbReference type="AlphaFoldDB" id="A0A6A8MFJ1"/>
<dbReference type="NCBIfam" id="TIGR00254">
    <property type="entry name" value="GGDEF"/>
    <property type="match status" value="1"/>
</dbReference>
<evidence type="ECO:0000313" key="5">
    <source>
        <dbReference type="Proteomes" id="UP000438120"/>
    </source>
</evidence>
<dbReference type="Proteomes" id="UP000438120">
    <property type="component" value="Unassembled WGS sequence"/>
</dbReference>
<evidence type="ECO:0000259" key="2">
    <source>
        <dbReference type="PROSITE" id="PS50839"/>
    </source>
</evidence>
<feature type="transmembrane region" description="Helical" evidence="1">
    <location>
        <begin position="279"/>
        <end position="298"/>
    </location>
</feature>
<dbReference type="Gene3D" id="3.30.70.270">
    <property type="match status" value="1"/>
</dbReference>
<dbReference type="InterPro" id="IPR050469">
    <property type="entry name" value="Diguanylate_Cyclase"/>
</dbReference>
<dbReference type="InterPro" id="IPR006189">
    <property type="entry name" value="CHASE_dom"/>
</dbReference>
<keyword evidence="1" id="KW-0472">Membrane</keyword>
<gene>
    <name evidence="4" type="ORF">FYJ62_08025</name>
</gene>
<name>A0A6A8MFJ1_9LACO</name>
<dbReference type="EMBL" id="VUMX01000023">
    <property type="protein sequence ID" value="MST87571.1"/>
    <property type="molecule type" value="Genomic_DNA"/>
</dbReference>
<organism evidence="4 5">
    <name type="scientific">Lactobacillus porci</name>
    <dbReference type="NCBI Taxonomy" id="2012477"/>
    <lineage>
        <taxon>Bacteria</taxon>
        <taxon>Bacillati</taxon>
        <taxon>Bacillota</taxon>
        <taxon>Bacilli</taxon>
        <taxon>Lactobacillales</taxon>
        <taxon>Lactobacillaceae</taxon>
        <taxon>Lactobacillus</taxon>
    </lineage>
</organism>
<dbReference type="PROSITE" id="PS50839">
    <property type="entry name" value="CHASE"/>
    <property type="match status" value="1"/>
</dbReference>
<feature type="domain" description="CHASE" evidence="2">
    <location>
        <begin position="155"/>
        <end position="213"/>
    </location>
</feature>
<dbReference type="Pfam" id="PF00990">
    <property type="entry name" value="GGDEF"/>
    <property type="match status" value="1"/>
</dbReference>
<dbReference type="OrthoDB" id="2249567at2"/>
<dbReference type="InterPro" id="IPR029787">
    <property type="entry name" value="Nucleotide_cyclase"/>
</dbReference>
<feature type="transmembrane region" description="Helical" evidence="1">
    <location>
        <begin position="27"/>
        <end position="46"/>
    </location>
</feature>